<dbReference type="Proteomes" id="UP000398389">
    <property type="component" value="Unassembled WGS sequence"/>
</dbReference>
<proteinExistence type="predicted"/>
<evidence type="ECO:0000256" key="1">
    <source>
        <dbReference type="SAM" id="SignalP"/>
    </source>
</evidence>
<protein>
    <submittedName>
        <fullName evidence="2">Uncharacterized protein</fullName>
    </submittedName>
</protein>
<dbReference type="OrthoDB" id="4103528at2759"/>
<keyword evidence="3" id="KW-1185">Reference proteome</keyword>
<sequence>MVAIKNIAFFSAVAAIASAAPTAAASNEVARRSELSAAEILAPYAEINKRSNVDLSAVATLLANVGTFLQETLTNVLSGNLSLEPTSLATFLAQVNSVLLELENNLKSTDLTSGVGSLVQNLLIKTGLQTLVLNLSVIISNLVSRLLTGKDIDSSVKAQFTAILSTITSLQTTLKSDGLSSGVDGLLSNIIGDLNKIL</sequence>
<accession>A0A5E8B2H5</accession>
<evidence type="ECO:0000313" key="3">
    <source>
        <dbReference type="Proteomes" id="UP000398389"/>
    </source>
</evidence>
<organism evidence="2 3">
    <name type="scientific">Magnusiomyces paraingens</name>
    <dbReference type="NCBI Taxonomy" id="2606893"/>
    <lineage>
        <taxon>Eukaryota</taxon>
        <taxon>Fungi</taxon>
        <taxon>Dikarya</taxon>
        <taxon>Ascomycota</taxon>
        <taxon>Saccharomycotina</taxon>
        <taxon>Dipodascomycetes</taxon>
        <taxon>Dipodascales</taxon>
        <taxon>Dipodascaceae</taxon>
        <taxon>Magnusiomyces</taxon>
    </lineage>
</organism>
<dbReference type="RefSeq" id="XP_031851253.1">
    <property type="nucleotide sequence ID" value="XM_031995362.1"/>
</dbReference>
<reference evidence="2 3" key="1">
    <citation type="submission" date="2019-09" db="EMBL/GenBank/DDBJ databases">
        <authorList>
            <person name="Brejova B."/>
        </authorList>
    </citation>
    <scope>NUCLEOTIDE SEQUENCE [LARGE SCALE GENOMIC DNA]</scope>
</reference>
<evidence type="ECO:0000313" key="2">
    <source>
        <dbReference type="EMBL" id="VVT45105.1"/>
    </source>
</evidence>
<gene>
    <name evidence="2" type="ORF">SAPINGB_P000639</name>
</gene>
<keyword evidence="1" id="KW-0732">Signal</keyword>
<feature type="signal peptide" evidence="1">
    <location>
        <begin position="1"/>
        <end position="19"/>
    </location>
</feature>
<dbReference type="GeneID" id="43579462"/>
<name>A0A5E8B2H5_9ASCO</name>
<dbReference type="EMBL" id="CABVLU010000001">
    <property type="protein sequence ID" value="VVT45105.1"/>
    <property type="molecule type" value="Genomic_DNA"/>
</dbReference>
<feature type="chain" id="PRO_5022765113" evidence="1">
    <location>
        <begin position="20"/>
        <end position="198"/>
    </location>
</feature>
<dbReference type="AlphaFoldDB" id="A0A5E8B2H5"/>